<dbReference type="Gene3D" id="2.60.40.2110">
    <property type="match status" value="1"/>
</dbReference>
<evidence type="ECO:0000313" key="5">
    <source>
        <dbReference type="Proteomes" id="UP001597249"/>
    </source>
</evidence>
<dbReference type="PROSITE" id="PS50234">
    <property type="entry name" value="VWFA"/>
    <property type="match status" value="1"/>
</dbReference>
<keyword evidence="2" id="KW-0472">Membrane</keyword>
<dbReference type="Pfam" id="PF21426">
    <property type="entry name" value="GBS104-like_Ig"/>
    <property type="match status" value="1"/>
</dbReference>
<evidence type="ECO:0000256" key="2">
    <source>
        <dbReference type="SAM" id="Phobius"/>
    </source>
</evidence>
<keyword evidence="2" id="KW-1133">Transmembrane helix</keyword>
<dbReference type="SUPFAM" id="SSF49478">
    <property type="entry name" value="Cna protein B-type domain"/>
    <property type="match status" value="1"/>
</dbReference>
<name>A0ABW4BC86_9LACO</name>
<dbReference type="EMBL" id="JBHTMO010000036">
    <property type="protein sequence ID" value="MFD1393943.1"/>
    <property type="molecule type" value="Genomic_DNA"/>
</dbReference>
<sequence length="891" mass="95819">MAQNTHSGWARRRGLRYFGHLTLLFVLLVPFLQAIMIAPVKTAADDSPDFIQSEGNVPVVSHAWQPTNEPDVLNPLGGNTQDGQLASGSDKPAILSLDDPNFAQKTMLNYGADGYDAKTNPAYAISKYATQAKNATGQVIPGHYDVTLTAQGNRKTTEETKPLDIVFVVDLSGSMETTKGQAPGTPRVPRFIYNEAGRAYVRTDRTVNGLFTQDRIDGVGLFQQYLLQADVNSGRTPAVTDYRFRKVQPGQPDEWYEIENVGSRFFPEYELTPIVNPGNLTRNDDAGTRADYLRDGVSDTLNWIQQQGDLAGQLSVGMVGFSGPTSTTNNIGVDIGPIDDTASKINQALNTDFCGSTWTQNGLERGQQMLEKMPASDTKLLILLTDGDPSYYGEGPQPRGTGTAGTATPGSAYWTETIKAAESIQKTTRIQGIGIETADEADFKQLTSLKPSSQEHDYTAVSDAADISKELQSDVKFDVTQYVSPPTISDGTISDPLGSHYDYMGNNATVSLTGSGVTDAQRAAIQNNLTLDPSTRRLTVKDLTLGKGQKATITYQVALNTEATDFVPDKWYPMNGTTTLTPTPNDPPVNFGIPAGRGPGTKIKVSKTWQDTGTGRPDAITFTIKRTTDNGPAQSWSTTGKLNPSSTAAQSNTWEGNLTKADGQDLILPRYSKDGQLFTYHLSEDPVPGYQSAPPITNTTPPGQLATQRFSLTNKPTVPPTTLRIKKINADTGSPLGGATFAVTALSLNVQADGKEFASGPLTLGQQYEVQETKAPSGFVGLSQSLFITAGKDGTVKVRLADGTEQSLTPGDSTPTRLNSLVSAQVTTTDADGKASREIVLTVGNHQRGFLPHTGSDDLLRLMLISFSFAGLAIALLALAFWQRRKEGDDE</sequence>
<dbReference type="InterPro" id="IPR041033">
    <property type="entry name" value="SpaA_PFL_dom_1"/>
</dbReference>
<evidence type="ECO:0000256" key="1">
    <source>
        <dbReference type="SAM" id="MobiDB-lite"/>
    </source>
</evidence>
<protein>
    <submittedName>
        <fullName evidence="4">SpaA isopeptide-forming pilin-related protein</fullName>
    </submittedName>
</protein>
<dbReference type="Proteomes" id="UP001597249">
    <property type="component" value="Unassembled WGS sequence"/>
</dbReference>
<keyword evidence="2" id="KW-0812">Transmembrane</keyword>
<dbReference type="InterPro" id="IPR036465">
    <property type="entry name" value="vWFA_dom_sf"/>
</dbReference>
<feature type="domain" description="VWFA" evidence="3">
    <location>
        <begin position="270"/>
        <end position="475"/>
    </location>
</feature>
<dbReference type="InterPro" id="IPR049319">
    <property type="entry name" value="GBS104-like_Ig"/>
</dbReference>
<dbReference type="Pfam" id="PF17802">
    <property type="entry name" value="SpaA"/>
    <property type="match status" value="1"/>
</dbReference>
<feature type="compositionally biased region" description="Polar residues" evidence="1">
    <location>
        <begin position="629"/>
        <end position="651"/>
    </location>
</feature>
<reference evidence="5" key="1">
    <citation type="journal article" date="2019" name="Int. J. Syst. Evol. Microbiol.">
        <title>The Global Catalogue of Microorganisms (GCM) 10K type strain sequencing project: providing services to taxonomists for standard genome sequencing and annotation.</title>
        <authorList>
            <consortium name="The Broad Institute Genomics Platform"/>
            <consortium name="The Broad Institute Genome Sequencing Center for Infectious Disease"/>
            <person name="Wu L."/>
            <person name="Ma J."/>
        </authorList>
    </citation>
    <scope>NUCLEOTIDE SEQUENCE [LARGE SCALE GENOMIC DNA]</scope>
    <source>
        <strain evidence="5">CCM 8911</strain>
    </source>
</reference>
<evidence type="ECO:0000259" key="3">
    <source>
        <dbReference type="PROSITE" id="PS50234"/>
    </source>
</evidence>
<evidence type="ECO:0000313" key="4">
    <source>
        <dbReference type="EMBL" id="MFD1393943.1"/>
    </source>
</evidence>
<dbReference type="Gene3D" id="2.60.40.10">
    <property type="entry name" value="Immunoglobulins"/>
    <property type="match status" value="1"/>
</dbReference>
<feature type="region of interest" description="Disordered" evidence="1">
    <location>
        <begin position="628"/>
        <end position="651"/>
    </location>
</feature>
<accession>A0ABW4BC86</accession>
<dbReference type="RefSeq" id="WP_125586372.1">
    <property type="nucleotide sequence ID" value="NZ_JBHTMO010000036.1"/>
</dbReference>
<dbReference type="SUPFAM" id="SSF53300">
    <property type="entry name" value="vWA-like"/>
    <property type="match status" value="1"/>
</dbReference>
<comment type="caution">
    <text evidence="4">The sequence shown here is derived from an EMBL/GenBank/DDBJ whole genome shotgun (WGS) entry which is preliminary data.</text>
</comment>
<dbReference type="InterPro" id="IPR013783">
    <property type="entry name" value="Ig-like_fold"/>
</dbReference>
<dbReference type="InterPro" id="IPR002035">
    <property type="entry name" value="VWF_A"/>
</dbReference>
<organism evidence="4 5">
    <name type="scientific">Lacticaseibacillus jixianensis</name>
    <dbReference type="NCBI Taxonomy" id="2486012"/>
    <lineage>
        <taxon>Bacteria</taxon>
        <taxon>Bacillati</taxon>
        <taxon>Bacillota</taxon>
        <taxon>Bacilli</taxon>
        <taxon>Lactobacillales</taxon>
        <taxon>Lactobacillaceae</taxon>
        <taxon>Lacticaseibacillus</taxon>
    </lineage>
</organism>
<feature type="transmembrane region" description="Helical" evidence="2">
    <location>
        <begin position="859"/>
        <end position="882"/>
    </location>
</feature>
<dbReference type="InterPro" id="IPR008454">
    <property type="entry name" value="Collagen-bd_Cna-like_B-typ_dom"/>
</dbReference>
<keyword evidence="5" id="KW-1185">Reference proteome</keyword>
<gene>
    <name evidence="4" type="ORF">ACFQ3L_10240</name>
</gene>
<dbReference type="Pfam" id="PF05738">
    <property type="entry name" value="Cna_B"/>
    <property type="match status" value="1"/>
</dbReference>
<proteinExistence type="predicted"/>
<dbReference type="Gene3D" id="2.60.40.1140">
    <property type="entry name" value="Collagen-binding surface protein Cna, B-type domain"/>
    <property type="match status" value="1"/>
</dbReference>